<organism evidence="1 2">
    <name type="scientific">Niabella pedocola</name>
    <dbReference type="NCBI Taxonomy" id="1752077"/>
    <lineage>
        <taxon>Bacteria</taxon>
        <taxon>Pseudomonadati</taxon>
        <taxon>Bacteroidota</taxon>
        <taxon>Chitinophagia</taxon>
        <taxon>Chitinophagales</taxon>
        <taxon>Chitinophagaceae</taxon>
        <taxon>Niabella</taxon>
    </lineage>
</organism>
<accession>A0ABS8PLB4</accession>
<dbReference type="Proteomes" id="UP001199816">
    <property type="component" value="Unassembled WGS sequence"/>
</dbReference>
<evidence type="ECO:0000313" key="2">
    <source>
        <dbReference type="Proteomes" id="UP001199816"/>
    </source>
</evidence>
<evidence type="ECO:0000313" key="1">
    <source>
        <dbReference type="EMBL" id="MCD2421660.1"/>
    </source>
</evidence>
<name>A0ABS8PLB4_9BACT</name>
<dbReference type="InterPro" id="IPR016024">
    <property type="entry name" value="ARM-type_fold"/>
</dbReference>
<reference evidence="1 2" key="1">
    <citation type="submission" date="2021-11" db="EMBL/GenBank/DDBJ databases">
        <title>Genomic of Niabella pedocola.</title>
        <authorList>
            <person name="Wu T."/>
        </authorList>
    </citation>
    <scope>NUCLEOTIDE SEQUENCE [LARGE SCALE GENOMIC DNA]</scope>
    <source>
        <strain evidence="1 2">JCM 31011</strain>
    </source>
</reference>
<comment type="caution">
    <text evidence="1">The sequence shown here is derived from an EMBL/GenBank/DDBJ whole genome shotgun (WGS) entry which is preliminary data.</text>
</comment>
<evidence type="ECO:0008006" key="3">
    <source>
        <dbReference type="Google" id="ProtNLM"/>
    </source>
</evidence>
<keyword evidence="2" id="KW-1185">Reference proteome</keyword>
<proteinExistence type="predicted"/>
<protein>
    <recommendedName>
        <fullName evidence="3">HEAT repeat domain-containing protein</fullName>
    </recommendedName>
</protein>
<sequence length="170" mass="19265">MNLPVLLSASIRKETVAEIVEWIGADQKRFAQLFLLFSKGERRVVQRAAWPMSYCVIRYPELITPHYGKIIRLLNDPAQPAAVKRNILRLMDQSPEVPKKFHGPVMDNCFRILEDPEETIAARAFAIGILSRMTDVYPEILPELKTAVAFVLPNASPGVRSRALKVLKKK</sequence>
<dbReference type="EMBL" id="JAJNEC010000003">
    <property type="protein sequence ID" value="MCD2421660.1"/>
    <property type="molecule type" value="Genomic_DNA"/>
</dbReference>
<dbReference type="RefSeq" id="WP_231002565.1">
    <property type="nucleotide sequence ID" value="NZ_JAJNEC010000003.1"/>
</dbReference>
<gene>
    <name evidence="1" type="ORF">LQ567_02735</name>
</gene>
<dbReference type="SUPFAM" id="SSF48371">
    <property type="entry name" value="ARM repeat"/>
    <property type="match status" value="1"/>
</dbReference>